<reference evidence="1" key="1">
    <citation type="submission" date="2015-03" db="EMBL/GenBank/DDBJ databases">
        <title>New emm types in Streptococcus dysgalactiae subsp. equisimilis recovered in Rio de Janeiro, Brazil.</title>
        <authorList>
            <person name="Barros R.R."/>
            <person name="Souza J.P."/>
        </authorList>
    </citation>
    <scope>NUCLEOTIDE SEQUENCE</scope>
    <source>
        <strain evidence="1">419</strain>
    </source>
</reference>
<name>A0A0M3PRX4_STREQ</name>
<protein>
    <submittedName>
        <fullName evidence="1">M protein</fullName>
    </submittedName>
</protein>
<sequence>VALTVLGAGLVAGQTVRANDLNSQSKREEIERLGDLKSKFQKLKDHSERRFQEALNAEQDLSKSTSDWYISYLKDLNN</sequence>
<feature type="non-terminal residue" evidence="1">
    <location>
        <position position="78"/>
    </location>
</feature>
<proteinExistence type="predicted"/>
<organism evidence="1">
    <name type="scientific">Streptococcus dysgalactiae subsp. equisimilis</name>
    <name type="common">Streptococcus equisimilis</name>
    <dbReference type="NCBI Taxonomy" id="119602"/>
    <lineage>
        <taxon>Bacteria</taxon>
        <taxon>Bacillati</taxon>
        <taxon>Bacillota</taxon>
        <taxon>Bacilli</taxon>
        <taxon>Lactobacillales</taxon>
        <taxon>Streptococcaceae</taxon>
        <taxon>Streptococcus</taxon>
    </lineage>
</organism>
<accession>A0A0M3PRX4</accession>
<evidence type="ECO:0000313" key="1">
    <source>
        <dbReference type="EMBL" id="ALB35042.1"/>
    </source>
</evidence>
<dbReference type="AlphaFoldDB" id="A0A0M3PRX4"/>
<dbReference type="EMBL" id="KP965896">
    <property type="protein sequence ID" value="ALB35042.1"/>
    <property type="molecule type" value="Genomic_DNA"/>
</dbReference>
<feature type="non-terminal residue" evidence="1">
    <location>
        <position position="1"/>
    </location>
</feature>
<gene>
    <name evidence="1" type="primary">emm</name>
</gene>